<dbReference type="CDD" id="cd05233">
    <property type="entry name" value="SDR_c"/>
    <property type="match status" value="1"/>
</dbReference>
<dbReference type="Pfam" id="PF13561">
    <property type="entry name" value="adh_short_C2"/>
    <property type="match status" value="1"/>
</dbReference>
<evidence type="ECO:0000256" key="1">
    <source>
        <dbReference type="ARBA" id="ARBA00006484"/>
    </source>
</evidence>
<dbReference type="PANTHER" id="PTHR24321">
    <property type="entry name" value="DEHYDROGENASES, SHORT CHAIN"/>
    <property type="match status" value="1"/>
</dbReference>
<dbReference type="RefSeq" id="WP_129315166.1">
    <property type="nucleotide sequence ID" value="NZ_NOIQ01000004.1"/>
</dbReference>
<comment type="similarity">
    <text evidence="1">Belongs to the short-chain dehydrogenases/reductases (SDR) family.</text>
</comment>
<dbReference type="PRINTS" id="PR00081">
    <property type="entry name" value="GDHRDH"/>
</dbReference>
<dbReference type="Proteomes" id="UP000462152">
    <property type="component" value="Unassembled WGS sequence"/>
</dbReference>
<dbReference type="OrthoDB" id="7064009at2"/>
<protein>
    <submittedName>
        <fullName evidence="3">SDR family oxidoreductase</fullName>
    </submittedName>
</protein>
<dbReference type="GO" id="GO:0016491">
    <property type="term" value="F:oxidoreductase activity"/>
    <property type="evidence" value="ECO:0007669"/>
    <property type="project" value="UniProtKB-KW"/>
</dbReference>
<gene>
    <name evidence="3" type="ORF">GMA10_04665</name>
</gene>
<dbReference type="EMBL" id="WOGT01000002">
    <property type="protein sequence ID" value="MUN54510.1"/>
    <property type="molecule type" value="Genomic_DNA"/>
</dbReference>
<dbReference type="InterPro" id="IPR002347">
    <property type="entry name" value="SDR_fam"/>
</dbReference>
<dbReference type="FunFam" id="3.40.50.720:FF:000084">
    <property type="entry name" value="Short-chain dehydrogenase reductase"/>
    <property type="match status" value="1"/>
</dbReference>
<dbReference type="PROSITE" id="PS00061">
    <property type="entry name" value="ADH_SHORT"/>
    <property type="match status" value="1"/>
</dbReference>
<sequence length="255" mass="26735">MNGLEDKTFIIAGGATGIGAATAVKLGLEGANVVIGDVNIDGARKTAAELPGTGEAAAVEFDLADNDSVQNLIDHAIERFGPVSGLYNVGADLSPQNMGTDTDILTVDLEVWRRTLDVNLLGYVRTTRAVLPHFLESGGGAIVNTSSGAAFAGEDTRAAYGASKAAVNSLTRHVARTWGHQGVRCNAVTPGMVMGESQKQQNDVELQATLMRMVSLGRLGEPSDLANTVAFLLSTESDWVSGQVWNIDGGMTFRD</sequence>
<evidence type="ECO:0000313" key="4">
    <source>
        <dbReference type="Proteomes" id="UP000462152"/>
    </source>
</evidence>
<evidence type="ECO:0000313" key="3">
    <source>
        <dbReference type="EMBL" id="MUN54510.1"/>
    </source>
</evidence>
<dbReference type="PANTHER" id="PTHR24321:SF14">
    <property type="entry name" value="SHORT-CHAIN TYPE DEHYDROGENASE_REDUCTASE BLR2146-RELATED"/>
    <property type="match status" value="1"/>
</dbReference>
<dbReference type="InterPro" id="IPR020904">
    <property type="entry name" value="Sc_DH/Rdtase_CS"/>
</dbReference>
<dbReference type="Gene3D" id="3.40.50.720">
    <property type="entry name" value="NAD(P)-binding Rossmann-like Domain"/>
    <property type="match status" value="1"/>
</dbReference>
<dbReference type="SUPFAM" id="SSF51735">
    <property type="entry name" value="NAD(P)-binding Rossmann-fold domains"/>
    <property type="match status" value="1"/>
</dbReference>
<dbReference type="InterPro" id="IPR036291">
    <property type="entry name" value="NAD(P)-bd_dom_sf"/>
</dbReference>
<keyword evidence="2" id="KW-0560">Oxidoreductase</keyword>
<keyword evidence="4" id="KW-1185">Reference proteome</keyword>
<name>A0A7K1LHD2_9MICC</name>
<reference evidence="3 4" key="1">
    <citation type="submission" date="2019-12" db="EMBL/GenBank/DDBJ databases">
        <authorList>
            <person name="Li J."/>
            <person name="Shi Y."/>
            <person name="Xu G."/>
            <person name="Xiao D."/>
            <person name="Ran X."/>
        </authorList>
    </citation>
    <scope>NUCLEOTIDE SEQUENCE [LARGE SCALE GENOMIC DNA]</scope>
    <source>
        <strain evidence="3 4">JCM 15915</strain>
    </source>
</reference>
<dbReference type="AlphaFoldDB" id="A0A7K1LHD2"/>
<accession>A0A7K1LHD2</accession>
<evidence type="ECO:0000256" key="2">
    <source>
        <dbReference type="ARBA" id="ARBA00023002"/>
    </source>
</evidence>
<proteinExistence type="inferred from homology"/>
<comment type="caution">
    <text evidence="3">The sequence shown here is derived from an EMBL/GenBank/DDBJ whole genome shotgun (WGS) entry which is preliminary data.</text>
</comment>
<organism evidence="3 4">
    <name type="scientific">Rothia koreensis</name>
    <dbReference type="NCBI Taxonomy" id="592378"/>
    <lineage>
        <taxon>Bacteria</taxon>
        <taxon>Bacillati</taxon>
        <taxon>Actinomycetota</taxon>
        <taxon>Actinomycetes</taxon>
        <taxon>Micrococcales</taxon>
        <taxon>Micrococcaceae</taxon>
        <taxon>Rothia</taxon>
    </lineage>
</organism>